<feature type="compositionally biased region" description="Basic and acidic residues" evidence="1">
    <location>
        <begin position="226"/>
        <end position="236"/>
    </location>
</feature>
<sequence length="283" mass="31383">MSTQQAPAPRWKTLAQENIAKAFKEGEKSSVLYQVLSTVSPGPPPVPHSRYVVHRGFVNEQRSKETASGIETFDKNFLASNSLILTTTDIRAPKAQEMAATAKETGAARGEICWWQESSQIQLRLNGYYHLLPTASHPLAKEFPGERLSPPHSNSSSSSSTFDWAQERQRHYEKLSPDLLASFARPIPGSAHPKSGSLSAGPGEDGKEGEEEKSPWPLKLPPPGKAENEEQRKALEESEKNFALLVFEPLTVDVVDLTRDKRSLFERKGDSPNGEWTEKRLVP</sequence>
<dbReference type="EMBL" id="KZ819668">
    <property type="protein sequence ID" value="PWN27389.1"/>
    <property type="molecule type" value="Genomic_DNA"/>
</dbReference>
<dbReference type="PANTHER" id="PTHR28243">
    <property type="entry name" value="AGL049CP"/>
    <property type="match status" value="1"/>
</dbReference>
<dbReference type="RefSeq" id="XP_025362001.1">
    <property type="nucleotide sequence ID" value="XM_025508262.1"/>
</dbReference>
<dbReference type="InterPro" id="IPR012349">
    <property type="entry name" value="Split_barrel_FMN-bd"/>
</dbReference>
<dbReference type="GeneID" id="37030085"/>
<protein>
    <recommendedName>
        <fullName evidence="2">Pyridoxamine 5'-phosphate oxidase Alr4036 family FMN-binding domain-containing protein</fullName>
    </recommendedName>
</protein>
<dbReference type="STRING" id="1569628.A0A316UQ09"/>
<dbReference type="PANTHER" id="PTHR28243:SF1">
    <property type="entry name" value="PYRIDOXAMINE 5'-PHOSPHATE OXIDASE ALR4036 FAMILY FMN-BINDING DOMAIN-CONTAINING PROTEIN"/>
    <property type="match status" value="1"/>
</dbReference>
<feature type="compositionally biased region" description="Low complexity" evidence="1">
    <location>
        <begin position="150"/>
        <end position="160"/>
    </location>
</feature>
<dbReference type="InterPro" id="IPR024624">
    <property type="entry name" value="Pyridox_Oxase_Alr4036_FMN-bd"/>
</dbReference>
<dbReference type="SUPFAM" id="SSF50475">
    <property type="entry name" value="FMN-binding split barrel"/>
    <property type="match status" value="1"/>
</dbReference>
<feature type="compositionally biased region" description="Basic and acidic residues" evidence="1">
    <location>
        <begin position="204"/>
        <end position="214"/>
    </location>
</feature>
<reference evidence="3 4" key="1">
    <citation type="journal article" date="2018" name="Mol. Biol. Evol.">
        <title>Broad Genomic Sampling Reveals a Smut Pathogenic Ancestry of the Fungal Clade Ustilaginomycotina.</title>
        <authorList>
            <person name="Kijpornyongpan T."/>
            <person name="Mondo S.J."/>
            <person name="Barry K."/>
            <person name="Sandor L."/>
            <person name="Lee J."/>
            <person name="Lipzen A."/>
            <person name="Pangilinan J."/>
            <person name="LaButti K."/>
            <person name="Hainaut M."/>
            <person name="Henrissat B."/>
            <person name="Grigoriev I.V."/>
            <person name="Spatafora J.W."/>
            <person name="Aime M.C."/>
        </authorList>
    </citation>
    <scope>NUCLEOTIDE SEQUENCE [LARGE SCALE GENOMIC DNA]</scope>
    <source>
        <strain evidence="3 4">MCA 5214</strain>
    </source>
</reference>
<keyword evidence="4" id="KW-1185">Reference proteome</keyword>
<dbReference type="Gene3D" id="2.30.110.10">
    <property type="entry name" value="Electron Transport, Fmn-binding Protein, Chain A"/>
    <property type="match status" value="1"/>
</dbReference>
<evidence type="ECO:0000259" key="2">
    <source>
        <dbReference type="Pfam" id="PF12766"/>
    </source>
</evidence>
<accession>A0A316UQ09</accession>
<feature type="domain" description="Pyridoxamine 5'-phosphate oxidase Alr4036 family FMN-binding" evidence="2">
    <location>
        <begin position="10"/>
        <end position="131"/>
    </location>
</feature>
<evidence type="ECO:0000313" key="3">
    <source>
        <dbReference type="EMBL" id="PWN27389.1"/>
    </source>
</evidence>
<evidence type="ECO:0000256" key="1">
    <source>
        <dbReference type="SAM" id="MobiDB-lite"/>
    </source>
</evidence>
<dbReference type="AlphaFoldDB" id="A0A316UQ09"/>
<dbReference type="OrthoDB" id="434253at2759"/>
<name>A0A316UQ09_9BASI</name>
<evidence type="ECO:0000313" key="4">
    <source>
        <dbReference type="Proteomes" id="UP000245884"/>
    </source>
</evidence>
<dbReference type="Proteomes" id="UP000245884">
    <property type="component" value="Unassembled WGS sequence"/>
</dbReference>
<gene>
    <name evidence="3" type="ORF">BDZ90DRAFT_260476</name>
</gene>
<dbReference type="GO" id="GO:0010181">
    <property type="term" value="F:FMN binding"/>
    <property type="evidence" value="ECO:0007669"/>
    <property type="project" value="InterPro"/>
</dbReference>
<dbReference type="Pfam" id="PF12766">
    <property type="entry name" value="Pyridox_oxase_2"/>
    <property type="match status" value="1"/>
</dbReference>
<feature type="region of interest" description="Disordered" evidence="1">
    <location>
        <begin position="183"/>
        <end position="236"/>
    </location>
</feature>
<feature type="region of interest" description="Disordered" evidence="1">
    <location>
        <begin position="142"/>
        <end position="168"/>
    </location>
</feature>
<feature type="region of interest" description="Disordered" evidence="1">
    <location>
        <begin position="258"/>
        <end position="283"/>
    </location>
</feature>
<proteinExistence type="predicted"/>
<organism evidence="3 4">
    <name type="scientific">Jaminaea rosea</name>
    <dbReference type="NCBI Taxonomy" id="1569628"/>
    <lineage>
        <taxon>Eukaryota</taxon>
        <taxon>Fungi</taxon>
        <taxon>Dikarya</taxon>
        <taxon>Basidiomycota</taxon>
        <taxon>Ustilaginomycotina</taxon>
        <taxon>Exobasidiomycetes</taxon>
        <taxon>Microstromatales</taxon>
        <taxon>Microstromatales incertae sedis</taxon>
        <taxon>Jaminaea</taxon>
    </lineage>
</organism>